<evidence type="ECO:0000259" key="5">
    <source>
        <dbReference type="PROSITE" id="PS50109"/>
    </source>
</evidence>
<dbReference type="SUPFAM" id="SSF55874">
    <property type="entry name" value="ATPase domain of HSP90 chaperone/DNA topoisomerase II/histidine kinase"/>
    <property type="match status" value="1"/>
</dbReference>
<dbReference type="PROSITE" id="PS50109">
    <property type="entry name" value="HIS_KIN"/>
    <property type="match status" value="1"/>
</dbReference>
<dbReference type="RefSeq" id="XP_001747449.1">
    <property type="nucleotide sequence ID" value="XM_001747397.1"/>
</dbReference>
<dbReference type="Proteomes" id="UP000001357">
    <property type="component" value="Unassembled WGS sequence"/>
</dbReference>
<evidence type="ECO:0000256" key="3">
    <source>
        <dbReference type="SAM" id="MobiDB-lite"/>
    </source>
</evidence>
<dbReference type="Gene3D" id="1.10.287.130">
    <property type="match status" value="1"/>
</dbReference>
<feature type="compositionally biased region" description="Polar residues" evidence="3">
    <location>
        <begin position="1308"/>
        <end position="1321"/>
    </location>
</feature>
<dbReference type="PRINTS" id="PR00344">
    <property type="entry name" value="BCTRLSENSOR"/>
</dbReference>
<dbReference type="InterPro" id="IPR004358">
    <property type="entry name" value="Sig_transdc_His_kin-like_C"/>
</dbReference>
<dbReference type="InterPro" id="IPR003594">
    <property type="entry name" value="HATPase_dom"/>
</dbReference>
<dbReference type="InterPro" id="IPR005467">
    <property type="entry name" value="His_kinase_dom"/>
</dbReference>
<feature type="region of interest" description="Disordered" evidence="3">
    <location>
        <begin position="1258"/>
        <end position="1281"/>
    </location>
</feature>
<name>A9V3I0_MONBE</name>
<dbReference type="SMART" id="SM00448">
    <property type="entry name" value="REC"/>
    <property type="match status" value="1"/>
</dbReference>
<feature type="region of interest" description="Disordered" evidence="3">
    <location>
        <begin position="1353"/>
        <end position="1387"/>
    </location>
</feature>
<evidence type="ECO:0000313" key="7">
    <source>
        <dbReference type="EMBL" id="EDQ87916.1"/>
    </source>
</evidence>
<dbReference type="eggNOG" id="KOG0519">
    <property type="taxonomic scope" value="Eukaryota"/>
</dbReference>
<accession>A9V3I0</accession>
<dbReference type="GeneID" id="5892718"/>
<dbReference type="KEGG" id="mbr:MONBRDRAFT_26982"/>
<evidence type="ECO:0000259" key="6">
    <source>
        <dbReference type="PROSITE" id="PS50110"/>
    </source>
</evidence>
<dbReference type="SUPFAM" id="SSF52172">
    <property type="entry name" value="CheY-like"/>
    <property type="match status" value="1"/>
</dbReference>
<dbReference type="Pfam" id="PF02518">
    <property type="entry name" value="HATPase_c"/>
    <property type="match status" value="1"/>
</dbReference>
<organism evidence="7 8">
    <name type="scientific">Monosiga brevicollis</name>
    <name type="common">Choanoflagellate</name>
    <dbReference type="NCBI Taxonomy" id="81824"/>
    <lineage>
        <taxon>Eukaryota</taxon>
        <taxon>Choanoflagellata</taxon>
        <taxon>Craspedida</taxon>
        <taxon>Salpingoecidae</taxon>
        <taxon>Monosiga</taxon>
    </lineage>
</organism>
<dbReference type="InterPro" id="IPR001789">
    <property type="entry name" value="Sig_transdc_resp-reg_receiver"/>
</dbReference>
<dbReference type="CDD" id="cd17546">
    <property type="entry name" value="REC_hyHK_CKI1_RcsC-like"/>
    <property type="match status" value="1"/>
</dbReference>
<keyword evidence="8" id="KW-1185">Reference proteome</keyword>
<feature type="signal peptide" evidence="4">
    <location>
        <begin position="1"/>
        <end position="21"/>
    </location>
</feature>
<dbReference type="Pfam" id="PF00512">
    <property type="entry name" value="HisKA"/>
    <property type="match status" value="1"/>
</dbReference>
<feature type="domain" description="Response regulatory" evidence="6">
    <location>
        <begin position="1126"/>
        <end position="1248"/>
    </location>
</feature>
<sequence>MIRLQRHGLALLVILLASANGQVASTTSTVASASTILVANTTEAPFSASCINASSYCEQVLIEYAIPDPWAFCRDIAVVCANISSSLLDNSIPANASSDLRDLCLNTTRYCESTQTTDPILTSLRTTTLVETISETRARLLADITFYVLDLHASVGRYHASEQGLSSECTLAVCNASLADVILGQGPPAMQSCVNDTFDTCANLAHPGYTPSLFNHSSALLATQSVLARAVFEDPIMIIQGENPTFDQVFLQQALKSVSATLALSSRSVSSVRRIYSNVASSIDDHYVVLFNQTMEDEAFMLFQAAQRIENAHRFQLVLDGSNADLGIRLCQLLKDRLGAVVNLTLFEDGMHAPTYVASLNQSNLIVMLLTGSSVTADLLVAWSLLEELPLLIMLPSRGWNVWQQLNLQSPLQVAGLTYDALEIDWSAVQPLSIDELDAISLESPTLLPSIAALYQRVILNLTAAAHPSFQGFEATSFITTGWPVDNATATGEWALSDVAQAYISQRLTPELARDVVANEPRIVKATGQIGRVAEEEMRLLEALSFLYISLNISSEQVNTTLSEQEELSQYTRDVLLSHFPTMSGTTDYRLLTKAIPTMPQIADESDVFLLQPTSFSVTMQLQAPLTLPVPILAFDEFGMTVVDASALPVAVAIEPEVGGVLVFLAFALFILYCGRQKVGAMLFEQTAKAERSAEMAKHEVEVKTTFLANMSHEIRTPLHAILSMGRMLLDSRSEDPNASQQDISDLSQLIRSSETLEALVNDILFISKMQTSSFKLANKTFDACELLEDITQLLALRWATKDVEVIARLEVPEFQFEYYSLISSLFMIVSLQLYADSLRLRQVLTNLATNAMKFTEQGNVELSLFCIDLHPDDDYASPSVDEAVPHVLFQVKDTGVGMDRDTMLNLFERFFQGAHSITNAVGGAGLGLAISAELVSLMGGTIGFENEATVARVAYEPSAEFILKRCKIPFASELQGIATKRFQGQFALVCSVHAGITKIVANYLKRWGLKFSVGTSVNAAFLAAKSEHGVQRMNQISVAIVDADVVAVSEEEKSLSCRFVCLCNDSHRRLLQTGKSEEWASCADHVLLAKPIKRLSLWNALVYDEPLPEETVPEATVAQIALLPRILLAEDNPLNVQIALRFLDSMGMKDVILARDGQQAVDKFATEGPFDLILMDCQMPNLDGFAATKLIRRYEHEHLLGREVPIVAMTAFSLPEDQEKCLDQGMNDYISKPFTKERMREKVTQWLRAAAAATPSYSQRTSLSKKPSFRSQASSPSLNYEQPPVFVGQSAMSVGVPTVARAARTVQRPSSLKTAQQSVSEEPELSPLTTESSVAPTTTSLFGSSQFEAALREASGSDDRQPTPPTTGAETASAARSTQQTFELPNMQTDMLQMLSSLNGTGNSSTA</sequence>
<feature type="compositionally biased region" description="Polar residues" evidence="3">
    <location>
        <begin position="1328"/>
        <end position="1340"/>
    </location>
</feature>
<feature type="compositionally biased region" description="Polar residues" evidence="3">
    <location>
        <begin position="1367"/>
        <end position="1387"/>
    </location>
</feature>
<protein>
    <recommendedName>
        <fullName evidence="9">Histidine kinase</fullName>
    </recommendedName>
</protein>
<dbReference type="InParanoid" id="A9V3I0"/>
<dbReference type="Gene3D" id="3.30.565.10">
    <property type="entry name" value="Histidine kinase-like ATPase, C-terminal domain"/>
    <property type="match status" value="1"/>
</dbReference>
<dbReference type="Pfam" id="PF00072">
    <property type="entry name" value="Response_reg"/>
    <property type="match status" value="1"/>
</dbReference>
<feature type="region of interest" description="Disordered" evidence="3">
    <location>
        <begin position="1304"/>
        <end position="1340"/>
    </location>
</feature>
<dbReference type="InterPro" id="IPR003661">
    <property type="entry name" value="HisK_dim/P_dom"/>
</dbReference>
<evidence type="ECO:0000256" key="1">
    <source>
        <dbReference type="ARBA" id="ARBA00022553"/>
    </source>
</evidence>
<dbReference type="STRING" id="81824.A9V3I0"/>
<keyword evidence="4" id="KW-0732">Signal</keyword>
<evidence type="ECO:0008006" key="9">
    <source>
        <dbReference type="Google" id="ProtNLM"/>
    </source>
</evidence>
<keyword evidence="1 2" id="KW-0597">Phosphoprotein</keyword>
<evidence type="ECO:0000313" key="8">
    <source>
        <dbReference type="Proteomes" id="UP000001357"/>
    </source>
</evidence>
<dbReference type="PROSITE" id="PS50110">
    <property type="entry name" value="RESPONSE_REGULATORY"/>
    <property type="match status" value="1"/>
</dbReference>
<gene>
    <name evidence="7" type="ORF">MONBRDRAFT_26982</name>
</gene>
<dbReference type="InterPro" id="IPR036097">
    <property type="entry name" value="HisK_dim/P_sf"/>
</dbReference>
<feature type="modified residue" description="4-aspartylphosphate" evidence="2">
    <location>
        <position position="1177"/>
    </location>
</feature>
<dbReference type="CDD" id="cd00082">
    <property type="entry name" value="HisKA"/>
    <property type="match status" value="1"/>
</dbReference>
<proteinExistence type="predicted"/>
<dbReference type="InterPro" id="IPR036890">
    <property type="entry name" value="HATPase_C_sf"/>
</dbReference>
<dbReference type="EMBL" id="CH991557">
    <property type="protein sequence ID" value="EDQ87916.1"/>
    <property type="molecule type" value="Genomic_DNA"/>
</dbReference>
<dbReference type="SMART" id="SM00388">
    <property type="entry name" value="HisKA"/>
    <property type="match status" value="1"/>
</dbReference>
<dbReference type="SUPFAM" id="SSF47384">
    <property type="entry name" value="Homodimeric domain of signal transducing histidine kinase"/>
    <property type="match status" value="1"/>
</dbReference>
<dbReference type="PANTHER" id="PTHR45339">
    <property type="entry name" value="HYBRID SIGNAL TRANSDUCTION HISTIDINE KINASE J"/>
    <property type="match status" value="1"/>
</dbReference>
<evidence type="ECO:0000256" key="2">
    <source>
        <dbReference type="PROSITE-ProRule" id="PRU00169"/>
    </source>
</evidence>
<dbReference type="InterPro" id="IPR011006">
    <property type="entry name" value="CheY-like_superfamily"/>
</dbReference>
<feature type="domain" description="Histidine kinase" evidence="5">
    <location>
        <begin position="710"/>
        <end position="948"/>
    </location>
</feature>
<evidence type="ECO:0000256" key="4">
    <source>
        <dbReference type="SAM" id="SignalP"/>
    </source>
</evidence>
<dbReference type="SMART" id="SM00387">
    <property type="entry name" value="HATPase_c"/>
    <property type="match status" value="1"/>
</dbReference>
<feature type="chain" id="PRO_5002744634" description="Histidine kinase" evidence="4">
    <location>
        <begin position="22"/>
        <end position="1408"/>
    </location>
</feature>
<dbReference type="PANTHER" id="PTHR45339:SF5">
    <property type="entry name" value="HISTIDINE KINASE"/>
    <property type="match status" value="1"/>
</dbReference>
<reference evidence="7 8" key="1">
    <citation type="journal article" date="2008" name="Nature">
        <title>The genome of the choanoflagellate Monosiga brevicollis and the origin of metazoans.</title>
        <authorList>
            <consortium name="JGI Sequencing"/>
            <person name="King N."/>
            <person name="Westbrook M.J."/>
            <person name="Young S.L."/>
            <person name="Kuo A."/>
            <person name="Abedin M."/>
            <person name="Chapman J."/>
            <person name="Fairclough S."/>
            <person name="Hellsten U."/>
            <person name="Isogai Y."/>
            <person name="Letunic I."/>
            <person name="Marr M."/>
            <person name="Pincus D."/>
            <person name="Putnam N."/>
            <person name="Rokas A."/>
            <person name="Wright K.J."/>
            <person name="Zuzow R."/>
            <person name="Dirks W."/>
            <person name="Good M."/>
            <person name="Goodstein D."/>
            <person name="Lemons D."/>
            <person name="Li W."/>
            <person name="Lyons J.B."/>
            <person name="Morris A."/>
            <person name="Nichols S."/>
            <person name="Richter D.J."/>
            <person name="Salamov A."/>
            <person name="Bork P."/>
            <person name="Lim W.A."/>
            <person name="Manning G."/>
            <person name="Miller W.T."/>
            <person name="McGinnis W."/>
            <person name="Shapiro H."/>
            <person name="Tjian R."/>
            <person name="Grigoriev I.V."/>
            <person name="Rokhsar D."/>
        </authorList>
    </citation>
    <scope>NUCLEOTIDE SEQUENCE [LARGE SCALE GENOMIC DNA]</scope>
    <source>
        <strain evidence="8">MX1 / ATCC 50154</strain>
    </source>
</reference>
<dbReference type="Gene3D" id="3.40.50.2300">
    <property type="match status" value="1"/>
</dbReference>
<dbReference type="GO" id="GO:0000155">
    <property type="term" value="F:phosphorelay sensor kinase activity"/>
    <property type="evidence" value="ECO:0007669"/>
    <property type="project" value="InterPro"/>
</dbReference>